<sequence>MFSFSKFFLASSLEEAYTELLKNKKNIILGGTSYLRMGNTPWNTGIDLSNLNLNYISETEEFINIGAMTTFRQLETNILLKDFFGDIFNVALRDIIGVQFRSNVTVGATVFSKYGFSDLIPVLLSLDAKVKLFNGGILSLEDFLNEQNIRKDILVEILIPKKYCKTSFQCVRKSKTDYSIINLAICNFNNKITIAVGSRPGKAMLAKKTMAILNLSENIEKEIVNAMKHIGDEIPLDSNMRGSKSYRELLLSALLRKGIQEVLN</sequence>
<dbReference type="Gene3D" id="3.30.465.10">
    <property type="match status" value="1"/>
</dbReference>
<dbReference type="EMBL" id="JAVIKH010000003">
    <property type="protein sequence ID" value="MDX8335539.1"/>
    <property type="molecule type" value="Genomic_DNA"/>
</dbReference>
<evidence type="ECO:0000256" key="2">
    <source>
        <dbReference type="ARBA" id="ARBA00022827"/>
    </source>
</evidence>
<proteinExistence type="predicted"/>
<protein>
    <submittedName>
        <fullName evidence="6">FAD binding domain-containing protein</fullName>
    </submittedName>
</protein>
<dbReference type="SUPFAM" id="SSF55447">
    <property type="entry name" value="CO dehydrogenase flavoprotein C-terminal domain-like"/>
    <property type="match status" value="1"/>
</dbReference>
<accession>A0ABU4W8H2</accession>
<reference evidence="7" key="1">
    <citation type="submission" date="2023-07" db="EMBL/GenBank/DDBJ databases">
        <authorList>
            <person name="Colorado M.A."/>
            <person name="Villamil L.M."/>
            <person name="Melo J.F."/>
            <person name="Rodriguez J.A."/>
            <person name="Ruiz R.Y."/>
        </authorList>
    </citation>
    <scope>NUCLEOTIDE SEQUENCE [LARGE SCALE GENOMIC DNA]</scope>
    <source>
        <strain evidence="7">C33</strain>
    </source>
</reference>
<dbReference type="Gene3D" id="3.30.390.50">
    <property type="entry name" value="CO dehydrogenase flavoprotein, C-terminal domain"/>
    <property type="match status" value="1"/>
</dbReference>
<dbReference type="Pfam" id="PF03450">
    <property type="entry name" value="CO_deh_flav_C"/>
    <property type="match status" value="1"/>
</dbReference>
<dbReference type="InterPro" id="IPR002346">
    <property type="entry name" value="Mopterin_DH_FAD-bd"/>
</dbReference>
<gene>
    <name evidence="6" type="ORF">RFV38_03330</name>
</gene>
<keyword evidence="1" id="KW-0285">Flavoprotein</keyword>
<name>A0ABU4W8H2_9FUSO</name>
<keyword evidence="7" id="KW-1185">Reference proteome</keyword>
<evidence type="ECO:0000313" key="6">
    <source>
        <dbReference type="EMBL" id="MDX8335539.1"/>
    </source>
</evidence>
<feature type="domain" description="Molybdopterin dehydrogenase FAD-binding" evidence="4">
    <location>
        <begin position="7"/>
        <end position="161"/>
    </location>
</feature>
<evidence type="ECO:0000259" key="4">
    <source>
        <dbReference type="Pfam" id="PF00941"/>
    </source>
</evidence>
<comment type="caution">
    <text evidence="6">The sequence shown here is derived from an EMBL/GenBank/DDBJ whole genome shotgun (WGS) entry which is preliminary data.</text>
</comment>
<keyword evidence="2" id="KW-0274">FAD</keyword>
<dbReference type="InterPro" id="IPR016169">
    <property type="entry name" value="FAD-bd_PCMH_sub2"/>
</dbReference>
<evidence type="ECO:0000259" key="5">
    <source>
        <dbReference type="Pfam" id="PF03450"/>
    </source>
</evidence>
<dbReference type="PANTHER" id="PTHR42659:SF2">
    <property type="entry name" value="XANTHINE DEHYDROGENASE SUBUNIT C-RELATED"/>
    <property type="match status" value="1"/>
</dbReference>
<dbReference type="InterPro" id="IPR036318">
    <property type="entry name" value="FAD-bd_PCMH-like_sf"/>
</dbReference>
<dbReference type="InterPro" id="IPR036683">
    <property type="entry name" value="CO_DH_flav_C_dom_sf"/>
</dbReference>
<dbReference type="PANTHER" id="PTHR42659">
    <property type="entry name" value="XANTHINE DEHYDROGENASE SUBUNIT C-RELATED"/>
    <property type="match status" value="1"/>
</dbReference>
<evidence type="ECO:0000256" key="3">
    <source>
        <dbReference type="ARBA" id="ARBA00023002"/>
    </source>
</evidence>
<keyword evidence="3" id="KW-0560">Oxidoreductase</keyword>
<dbReference type="Pfam" id="PF00941">
    <property type="entry name" value="FAD_binding_5"/>
    <property type="match status" value="1"/>
</dbReference>
<dbReference type="SUPFAM" id="SSF56176">
    <property type="entry name" value="FAD-binding/transporter-associated domain-like"/>
    <property type="match status" value="1"/>
</dbReference>
<dbReference type="InterPro" id="IPR051312">
    <property type="entry name" value="Diverse_Substr_Oxidored"/>
</dbReference>
<dbReference type="Proteomes" id="UP001279681">
    <property type="component" value="Unassembled WGS sequence"/>
</dbReference>
<evidence type="ECO:0000313" key="7">
    <source>
        <dbReference type="Proteomes" id="UP001279681"/>
    </source>
</evidence>
<evidence type="ECO:0000256" key="1">
    <source>
        <dbReference type="ARBA" id="ARBA00022630"/>
    </source>
</evidence>
<feature type="domain" description="CO dehydrogenase flavoprotein C-terminal" evidence="5">
    <location>
        <begin position="168"/>
        <end position="262"/>
    </location>
</feature>
<dbReference type="RefSeq" id="WP_320312948.1">
    <property type="nucleotide sequence ID" value="NZ_JAVIKH010000003.1"/>
</dbReference>
<dbReference type="InterPro" id="IPR005107">
    <property type="entry name" value="CO_DH_flav_C"/>
</dbReference>
<organism evidence="6 7">
    <name type="scientific">Candidatus Cetobacterium colombiensis</name>
    <dbReference type="NCBI Taxonomy" id="3073100"/>
    <lineage>
        <taxon>Bacteria</taxon>
        <taxon>Fusobacteriati</taxon>
        <taxon>Fusobacteriota</taxon>
        <taxon>Fusobacteriia</taxon>
        <taxon>Fusobacteriales</taxon>
        <taxon>Fusobacteriaceae</taxon>
        <taxon>Cetobacterium</taxon>
    </lineage>
</organism>